<evidence type="ECO:0000256" key="1">
    <source>
        <dbReference type="SAM" id="MobiDB-lite"/>
    </source>
</evidence>
<feature type="compositionally biased region" description="Basic residues" evidence="1">
    <location>
        <begin position="478"/>
        <end position="493"/>
    </location>
</feature>
<evidence type="ECO:0000313" key="3">
    <source>
        <dbReference type="Proteomes" id="UP001150062"/>
    </source>
</evidence>
<gene>
    <name evidence="2" type="ORF">M0813_09843</name>
</gene>
<name>A0ABQ8X3P1_9EUKA</name>
<feature type="compositionally biased region" description="Polar residues" evidence="1">
    <location>
        <begin position="559"/>
        <end position="574"/>
    </location>
</feature>
<evidence type="ECO:0000313" key="2">
    <source>
        <dbReference type="EMBL" id="KAJ6227263.1"/>
    </source>
</evidence>
<accession>A0ABQ8X3P1</accession>
<feature type="compositionally biased region" description="Basic residues" evidence="1">
    <location>
        <begin position="311"/>
        <end position="323"/>
    </location>
</feature>
<feature type="compositionally biased region" description="Low complexity" evidence="1">
    <location>
        <begin position="281"/>
        <end position="302"/>
    </location>
</feature>
<protein>
    <submittedName>
        <fullName evidence="2">Uncharacterized protein</fullName>
    </submittedName>
</protein>
<feature type="compositionally biased region" description="Low complexity" evidence="1">
    <location>
        <begin position="383"/>
        <end position="435"/>
    </location>
</feature>
<feature type="compositionally biased region" description="Basic residues" evidence="1">
    <location>
        <begin position="235"/>
        <end position="249"/>
    </location>
</feature>
<feature type="region of interest" description="Disordered" evidence="1">
    <location>
        <begin position="210"/>
        <end position="574"/>
    </location>
</feature>
<dbReference type="Proteomes" id="UP001150062">
    <property type="component" value="Unassembled WGS sequence"/>
</dbReference>
<reference evidence="2" key="1">
    <citation type="submission" date="2022-08" db="EMBL/GenBank/DDBJ databases">
        <title>Novel sulfate-reducing endosymbionts in the free-living metamonad Anaeramoeba.</title>
        <authorList>
            <person name="Jerlstrom-Hultqvist J."/>
            <person name="Cepicka I."/>
            <person name="Gallot-Lavallee L."/>
            <person name="Salas-Leiva D."/>
            <person name="Curtis B.A."/>
            <person name="Zahonova K."/>
            <person name="Pipaliya S."/>
            <person name="Dacks J."/>
            <person name="Roger A.J."/>
        </authorList>
    </citation>
    <scope>NUCLEOTIDE SEQUENCE</scope>
    <source>
        <strain evidence="2">Schooner1</strain>
    </source>
</reference>
<organism evidence="2 3">
    <name type="scientific">Anaeramoeba flamelloides</name>
    <dbReference type="NCBI Taxonomy" id="1746091"/>
    <lineage>
        <taxon>Eukaryota</taxon>
        <taxon>Metamonada</taxon>
        <taxon>Anaeramoebidae</taxon>
        <taxon>Anaeramoeba</taxon>
    </lineage>
</organism>
<feature type="compositionally biased region" description="Low complexity" evidence="1">
    <location>
        <begin position="263"/>
        <end position="272"/>
    </location>
</feature>
<comment type="caution">
    <text evidence="2">The sequence shown here is derived from an EMBL/GenBank/DDBJ whole genome shotgun (WGS) entry which is preliminary data.</text>
</comment>
<keyword evidence="3" id="KW-1185">Reference proteome</keyword>
<feature type="compositionally biased region" description="Basic residues" evidence="1">
    <location>
        <begin position="520"/>
        <end position="536"/>
    </location>
</feature>
<sequence>MFILPYRIHKSEITYNPFIGVDEKQFQSKGSVTKRALLFMREILQSASLTSEEAFSTDCIQLLNLINVLCPTRIVTVFKTRNKKKLEELNLKEYLRVLKTLKYSTYGFPKRKFLQSNPGAQKQMALTVLHLKLQYKKKGIKYQKKDEVLRYYIDHYSVPSKKKKILGINPFFTTKSTINTISLTKSCRTKNIFYSNQKEKEKFLKKRANSLGEKLSNPKSSESGSEDDYQNKKSNNNKKKKIKKKKNLNRKINEEDDSDDNDGGTSSDNNNELTSDETSPSSDNFEFDSSSSESEDFSQQNSTSSGEVHKGIKKRNKKNKNYHTKTTSSGSQEFDETQSSENSPLDNYPKKKKKKEPKKSYTYSGNYFGFPSSDFNTDETSEDNSSSYSNDDSGSNDNSDSNDNSNSNSNPDSNDNSNSNSDDNDLDNSNSDSFSTYNSNSGSDSEEEINSIDNQKKEKNKKANRNVKRNNKYNPKTSRTHKQSKTNKVRRINKTINNPQKPKTDEIRRKKQTKKPNQNKTKKPNKNKKSPIKGKKEKIDKYQIRQTLDRSAINPLPHRSNTFVENTTKENNTQPRFKLEKNESLYNIISFPIDISNIYIRKELSELFKGKNTTKENKKGRNKNQKKTVYIKNPKRRAYMHLIFHILNTIHEWDNNDQKKSNRFSEKCGFGYLESICHQGYLEAVALGKNGKALFSTSLASKKSKHFSAGTLELNEKKLILSFNHIKTPILSENYTQKTFQISVNKQDLCKICIKHLLSSNAEYVLDFENETKAICALIALLHFFHVSFTTGLNKKTKKKGIGYNPIRREEKHILDLVDTVMPPLKSPNEKFTKLLSNTDLENLTKGAKRVMKKYYAQGGVNFLITLVNKSEFPLTAGFLKIRPNYIKIGMKNSVFKKVPFSANPRMLKNRTNNALFRMDWLITSTCSSSPTKPSVTIVCSSTTERSLITKAITYFFNQYKAKNNK</sequence>
<proteinExistence type="predicted"/>
<feature type="compositionally biased region" description="Basic residues" evidence="1">
    <location>
        <begin position="458"/>
        <end position="471"/>
    </location>
</feature>
<dbReference type="EMBL" id="JAOAOG010000336">
    <property type="protein sequence ID" value="KAJ6227263.1"/>
    <property type="molecule type" value="Genomic_DNA"/>
</dbReference>